<accession>A0A0V0ZB14</accession>
<dbReference type="Proteomes" id="UP000054783">
    <property type="component" value="Unassembled WGS sequence"/>
</dbReference>
<sequence>MFIFCPVWSALLDISSAAFGFVWSVTIGRAEKKINRFKIPGCEKITSKTMQSVQKRRLRSSCITNDVTSGMSRHWTGCWYLNELSHALLLTKSTALP</sequence>
<comment type="caution">
    <text evidence="1">The sequence shown here is derived from an EMBL/GenBank/DDBJ whole genome shotgun (WGS) entry which is preliminary data.</text>
</comment>
<keyword evidence="2" id="KW-1185">Reference proteome</keyword>
<reference evidence="1 2" key="1">
    <citation type="submission" date="2015-01" db="EMBL/GenBank/DDBJ databases">
        <title>Evolution of Trichinella species and genotypes.</title>
        <authorList>
            <person name="Korhonen P.K."/>
            <person name="Edoardo P."/>
            <person name="Giuseppe L.R."/>
            <person name="Gasser R.B."/>
        </authorList>
    </citation>
    <scope>NUCLEOTIDE SEQUENCE [LARGE SCALE GENOMIC DNA]</scope>
    <source>
        <strain evidence="1">ISS2496</strain>
    </source>
</reference>
<name>A0A0V0ZB14_9BILA</name>
<dbReference type="EMBL" id="JYDQ01000259">
    <property type="protein sequence ID" value="KRY09751.1"/>
    <property type="molecule type" value="Genomic_DNA"/>
</dbReference>
<evidence type="ECO:0000313" key="2">
    <source>
        <dbReference type="Proteomes" id="UP000054783"/>
    </source>
</evidence>
<gene>
    <name evidence="1" type="ORF">T12_10870</name>
</gene>
<dbReference type="AlphaFoldDB" id="A0A0V0ZB14"/>
<evidence type="ECO:0000313" key="1">
    <source>
        <dbReference type="EMBL" id="KRY09751.1"/>
    </source>
</evidence>
<proteinExistence type="predicted"/>
<protein>
    <submittedName>
        <fullName evidence="1">Uncharacterized protein</fullName>
    </submittedName>
</protein>
<organism evidence="1 2">
    <name type="scientific">Trichinella patagoniensis</name>
    <dbReference type="NCBI Taxonomy" id="990121"/>
    <lineage>
        <taxon>Eukaryota</taxon>
        <taxon>Metazoa</taxon>
        <taxon>Ecdysozoa</taxon>
        <taxon>Nematoda</taxon>
        <taxon>Enoplea</taxon>
        <taxon>Dorylaimia</taxon>
        <taxon>Trichinellida</taxon>
        <taxon>Trichinellidae</taxon>
        <taxon>Trichinella</taxon>
    </lineage>
</organism>